<sequence>MKDKYLVIWWDEGEVHVSKPMLCKDAYNMVKRMDEDRLFYHEENGRLDDGRSYKNWSKIITKYQPVLEKDLWNEL</sequence>
<organism evidence="1">
    <name type="scientific">marine sediment metagenome</name>
    <dbReference type="NCBI Taxonomy" id="412755"/>
    <lineage>
        <taxon>unclassified sequences</taxon>
        <taxon>metagenomes</taxon>
        <taxon>ecological metagenomes</taxon>
    </lineage>
</organism>
<dbReference type="AlphaFoldDB" id="A0A0F9BX54"/>
<name>A0A0F9BX54_9ZZZZ</name>
<gene>
    <name evidence="1" type="ORF">LCGC14_2474990</name>
</gene>
<reference evidence="1" key="1">
    <citation type="journal article" date="2015" name="Nature">
        <title>Complex archaea that bridge the gap between prokaryotes and eukaryotes.</title>
        <authorList>
            <person name="Spang A."/>
            <person name="Saw J.H."/>
            <person name="Jorgensen S.L."/>
            <person name="Zaremba-Niedzwiedzka K."/>
            <person name="Martijn J."/>
            <person name="Lind A.E."/>
            <person name="van Eijk R."/>
            <person name="Schleper C."/>
            <person name="Guy L."/>
            <person name="Ettema T.J."/>
        </authorList>
    </citation>
    <scope>NUCLEOTIDE SEQUENCE</scope>
</reference>
<proteinExistence type="predicted"/>
<accession>A0A0F9BX54</accession>
<evidence type="ECO:0000313" key="1">
    <source>
        <dbReference type="EMBL" id="KKL18492.1"/>
    </source>
</evidence>
<dbReference type="EMBL" id="LAZR01038849">
    <property type="protein sequence ID" value="KKL18492.1"/>
    <property type="molecule type" value="Genomic_DNA"/>
</dbReference>
<protein>
    <submittedName>
        <fullName evidence="1">Uncharacterized protein</fullName>
    </submittedName>
</protein>
<comment type="caution">
    <text evidence="1">The sequence shown here is derived from an EMBL/GenBank/DDBJ whole genome shotgun (WGS) entry which is preliminary data.</text>
</comment>